<evidence type="ECO:0000256" key="9">
    <source>
        <dbReference type="ARBA" id="ARBA00034617"/>
    </source>
</evidence>
<dbReference type="EC" id="5.6.2.4" evidence="10"/>
<dbReference type="GO" id="GO:0004386">
    <property type="term" value="F:helicase activity"/>
    <property type="evidence" value="ECO:0007669"/>
    <property type="project" value="UniProtKB-KW"/>
</dbReference>
<dbReference type="Pfam" id="PF00270">
    <property type="entry name" value="DEAD"/>
    <property type="match status" value="1"/>
</dbReference>
<dbReference type="PROSITE" id="PS51194">
    <property type="entry name" value="HELICASE_CTER"/>
    <property type="match status" value="1"/>
</dbReference>
<evidence type="ECO:0000256" key="3">
    <source>
        <dbReference type="ARBA" id="ARBA00022741"/>
    </source>
</evidence>
<evidence type="ECO:0000256" key="8">
    <source>
        <dbReference type="ARBA" id="ARBA00023235"/>
    </source>
</evidence>
<dbReference type="InterPro" id="IPR001650">
    <property type="entry name" value="Helicase_C-like"/>
</dbReference>
<dbReference type="SUPFAM" id="SSF52540">
    <property type="entry name" value="P-loop containing nucleoside triphosphate hydrolases"/>
    <property type="match status" value="1"/>
</dbReference>
<accession>A0ABX1GR50</accession>
<dbReference type="Pfam" id="PF00271">
    <property type="entry name" value="Helicase_C"/>
    <property type="match status" value="1"/>
</dbReference>
<feature type="domain" description="Helicase ATP-binding" evidence="13">
    <location>
        <begin position="26"/>
        <end position="194"/>
    </location>
</feature>
<comment type="caution">
    <text evidence="15">The sequence shown here is derived from an EMBL/GenBank/DDBJ whole genome shotgun (WGS) entry which is preliminary data.</text>
</comment>
<evidence type="ECO:0000313" key="15">
    <source>
        <dbReference type="EMBL" id="NKI32059.1"/>
    </source>
</evidence>
<keyword evidence="6" id="KW-0067">ATP-binding</keyword>
<evidence type="ECO:0000259" key="13">
    <source>
        <dbReference type="PROSITE" id="PS51192"/>
    </source>
</evidence>
<dbReference type="PANTHER" id="PTHR13710:SF105">
    <property type="entry name" value="ATP-DEPENDENT DNA HELICASE Q1"/>
    <property type="match status" value="1"/>
</dbReference>
<dbReference type="InterPro" id="IPR014001">
    <property type="entry name" value="Helicase_ATP-bd"/>
</dbReference>
<reference evidence="15 16" key="1">
    <citation type="submission" date="2020-04" db="EMBL/GenBank/DDBJ databases">
        <authorList>
            <person name="Yoon J."/>
        </authorList>
    </citation>
    <scope>NUCLEOTIDE SEQUENCE [LARGE SCALE GENOMIC DNA]</scope>
    <source>
        <strain evidence="15 16">DJ-13</strain>
    </source>
</reference>
<dbReference type="PANTHER" id="PTHR13710">
    <property type="entry name" value="DNA HELICASE RECQ FAMILY MEMBER"/>
    <property type="match status" value="1"/>
</dbReference>
<keyword evidence="3" id="KW-0547">Nucleotide-binding</keyword>
<dbReference type="SMART" id="SM00487">
    <property type="entry name" value="DEXDc"/>
    <property type="match status" value="1"/>
</dbReference>
<evidence type="ECO:0000256" key="2">
    <source>
        <dbReference type="ARBA" id="ARBA00022723"/>
    </source>
</evidence>
<dbReference type="InterPro" id="IPR036388">
    <property type="entry name" value="WH-like_DNA-bd_sf"/>
</dbReference>
<evidence type="ECO:0000313" key="16">
    <source>
        <dbReference type="Proteomes" id="UP000718451"/>
    </source>
</evidence>
<evidence type="ECO:0000256" key="10">
    <source>
        <dbReference type="ARBA" id="ARBA00034808"/>
    </source>
</evidence>
<dbReference type="Gene3D" id="3.40.50.300">
    <property type="entry name" value="P-loop containing nucleotide triphosphate hydrolases"/>
    <property type="match status" value="2"/>
</dbReference>
<keyword evidence="2" id="KW-0479">Metal-binding</keyword>
<dbReference type="RefSeq" id="WP_168552283.1">
    <property type="nucleotide sequence ID" value="NZ_JAAWWL010000002.1"/>
</dbReference>
<dbReference type="PROSITE" id="PS51192">
    <property type="entry name" value="HELICASE_ATP_BIND_1"/>
    <property type="match status" value="1"/>
</dbReference>
<dbReference type="NCBIfam" id="TIGR00614">
    <property type="entry name" value="recQ_fam"/>
    <property type="match status" value="1"/>
</dbReference>
<dbReference type="Proteomes" id="UP000718451">
    <property type="component" value="Unassembled WGS sequence"/>
</dbReference>
<protein>
    <recommendedName>
        <fullName evidence="11">ATP-dependent DNA helicase RecQ</fullName>
        <ecNumber evidence="10">5.6.2.4</ecNumber>
    </recommendedName>
    <alternativeName>
        <fullName evidence="12">DNA 3'-5' helicase RecQ</fullName>
    </alternativeName>
</protein>
<dbReference type="CDD" id="cd17920">
    <property type="entry name" value="DEXHc_RecQ"/>
    <property type="match status" value="1"/>
</dbReference>
<evidence type="ECO:0000256" key="12">
    <source>
        <dbReference type="ARBA" id="ARBA00044550"/>
    </source>
</evidence>
<evidence type="ECO:0000256" key="7">
    <source>
        <dbReference type="ARBA" id="ARBA00023125"/>
    </source>
</evidence>
<evidence type="ECO:0000256" key="11">
    <source>
        <dbReference type="ARBA" id="ARBA00044535"/>
    </source>
</evidence>
<organism evidence="15 16">
    <name type="scientific">Croceivirga thetidis</name>
    <dbReference type="NCBI Taxonomy" id="2721623"/>
    <lineage>
        <taxon>Bacteria</taxon>
        <taxon>Pseudomonadati</taxon>
        <taxon>Bacteroidota</taxon>
        <taxon>Flavobacteriia</taxon>
        <taxon>Flavobacteriales</taxon>
        <taxon>Flavobacteriaceae</taxon>
        <taxon>Croceivirga</taxon>
    </lineage>
</organism>
<dbReference type="EMBL" id="JAAWWL010000002">
    <property type="protein sequence ID" value="NKI32059.1"/>
    <property type="molecule type" value="Genomic_DNA"/>
</dbReference>
<proteinExistence type="inferred from homology"/>
<dbReference type="InterPro" id="IPR032284">
    <property type="entry name" value="RecQ_Zn-bd"/>
</dbReference>
<keyword evidence="8" id="KW-0413">Isomerase</keyword>
<gene>
    <name evidence="15" type="ORF">HCU67_08915</name>
</gene>
<evidence type="ECO:0000256" key="6">
    <source>
        <dbReference type="ARBA" id="ARBA00022840"/>
    </source>
</evidence>
<keyword evidence="7" id="KW-0238">DNA-binding</keyword>
<evidence type="ECO:0000256" key="5">
    <source>
        <dbReference type="ARBA" id="ARBA00022806"/>
    </source>
</evidence>
<feature type="domain" description="Helicase C-terminal" evidence="14">
    <location>
        <begin position="211"/>
        <end position="368"/>
    </location>
</feature>
<keyword evidence="5 15" id="KW-0347">Helicase</keyword>
<dbReference type="InterPro" id="IPR011545">
    <property type="entry name" value="DEAD/DEAH_box_helicase_dom"/>
</dbReference>
<dbReference type="InterPro" id="IPR027417">
    <property type="entry name" value="P-loop_NTPase"/>
</dbReference>
<evidence type="ECO:0000256" key="1">
    <source>
        <dbReference type="ARBA" id="ARBA00005446"/>
    </source>
</evidence>
<evidence type="ECO:0000256" key="4">
    <source>
        <dbReference type="ARBA" id="ARBA00022801"/>
    </source>
</evidence>
<name>A0ABX1GR50_9FLAO</name>
<comment type="similarity">
    <text evidence="1">Belongs to the helicase family. RecQ subfamily.</text>
</comment>
<sequence>MHKKPIEIAEKYWGINEFRGSQEAIINTVLNRKNVLALMPTGGGKSICFQIPALINEGICIVVSPLIALIQDQVNALKSKGIKALALIGGINHQEVIELLDNCVYGNYKFLYLSPERLQQEMVLERIREMNVNLIAIDEVHCISQWGHDFRPAYLKCVSLKNVAPNTPFISLTATATKKVVNDILSTLLLDEVTFFKDSFNRKNISYQIDNTEDKYFALKNRLSTDEGSAIVYVRNRRTTVSLVKYLKANGFGADYYHGGLSQDEKKEKLTNWTLEKFKIMVSTNAFGMGIDKSNVRTVIHYQLPENIENYFQEAGRAGRDGHLANAILITNKADKINAENQFINTLPTIEFVKKVYKKLNSHFQIAYGEGFNETFNLNFRDFCEKYGFKKNKTFEVLRILDVNGILSFSQRFREKTTILFTANKGELLDYYVKNAQSKKLVQTILRTYGGVFDFETRIDLNLISKKTGLQTKKIKEEIKHLEKKNFLEFNVADEDLELTFLVQREDELSINPVAKKLAHRNKIKRQNFNTVIRYIDNLKKCRSKFLLNYFDETQAENCGICDICKKNNSSSFNRDDIKFELLNELKSRNLSSRELTRILPYDKMELLTALKELLDDGRIKIDAINRYAKV</sequence>
<keyword evidence="4" id="KW-0378">Hydrolase</keyword>
<keyword evidence="16" id="KW-1185">Reference proteome</keyword>
<evidence type="ECO:0000259" key="14">
    <source>
        <dbReference type="PROSITE" id="PS51194"/>
    </source>
</evidence>
<dbReference type="InterPro" id="IPR004589">
    <property type="entry name" value="DNA_helicase_ATP-dep_RecQ"/>
</dbReference>
<dbReference type="SMART" id="SM00490">
    <property type="entry name" value="HELICc"/>
    <property type="match status" value="1"/>
</dbReference>
<comment type="catalytic activity">
    <reaction evidence="9">
        <text>Couples ATP hydrolysis with the unwinding of duplex DNA by translocating in the 3'-5' direction.</text>
        <dbReference type="EC" id="5.6.2.4"/>
    </reaction>
</comment>
<dbReference type="Pfam" id="PF16124">
    <property type="entry name" value="RecQ_Zn_bind"/>
    <property type="match status" value="1"/>
</dbReference>
<dbReference type="Gene3D" id="1.10.10.10">
    <property type="entry name" value="Winged helix-like DNA-binding domain superfamily/Winged helix DNA-binding domain"/>
    <property type="match status" value="1"/>
</dbReference>